<proteinExistence type="predicted"/>
<sequence length="121" mass="14010">MDKFEDAFKKISKVNLATHIELWGEPKTEKLYFEAGQQSRQAEINQLQSQINEMAEVGLIQESVIREKDKRIESALSELESLHNKKWAEWKEQADMHSQGEANAYEHAMQILEKVLGGEHE</sequence>
<dbReference type="EMBL" id="WNDP01000121">
    <property type="protein sequence ID" value="KAF1020489.1"/>
    <property type="molecule type" value="Genomic_DNA"/>
</dbReference>
<gene>
    <name evidence="1" type="ORF">GAK29_03627</name>
</gene>
<dbReference type="AlphaFoldDB" id="A0A833PCX6"/>
<accession>A0A833PCX6</accession>
<dbReference type="Proteomes" id="UP000490535">
    <property type="component" value="Unassembled WGS sequence"/>
</dbReference>
<organism evidence="1 2">
    <name type="scientific">Acinetobacter bereziniae</name>
    <name type="common">Acinetobacter genomosp. 10</name>
    <dbReference type="NCBI Taxonomy" id="106648"/>
    <lineage>
        <taxon>Bacteria</taxon>
        <taxon>Pseudomonadati</taxon>
        <taxon>Pseudomonadota</taxon>
        <taxon>Gammaproteobacteria</taxon>
        <taxon>Moraxellales</taxon>
        <taxon>Moraxellaceae</taxon>
        <taxon>Acinetobacter</taxon>
    </lineage>
</organism>
<reference evidence="2" key="1">
    <citation type="journal article" date="2020" name="MBio">
        <title>Horizontal gene transfer to a defensive symbiont with a reduced genome amongst a multipartite beetle microbiome.</title>
        <authorList>
            <person name="Waterworth S.C."/>
            <person name="Florez L.V."/>
            <person name="Rees E.R."/>
            <person name="Hertweck C."/>
            <person name="Kaltenpoth M."/>
            <person name="Kwan J.C."/>
        </authorList>
    </citation>
    <scope>NUCLEOTIDE SEQUENCE [LARGE SCALE GENOMIC DNA]</scope>
</reference>
<name>A0A833PCX6_ACIBZ</name>
<evidence type="ECO:0000313" key="2">
    <source>
        <dbReference type="Proteomes" id="UP000490535"/>
    </source>
</evidence>
<comment type="caution">
    <text evidence="1">The sequence shown here is derived from an EMBL/GenBank/DDBJ whole genome shotgun (WGS) entry which is preliminary data.</text>
</comment>
<protein>
    <submittedName>
        <fullName evidence="1">Uncharacterized protein</fullName>
    </submittedName>
</protein>
<evidence type="ECO:0000313" key="1">
    <source>
        <dbReference type="EMBL" id="KAF1020489.1"/>
    </source>
</evidence>